<dbReference type="InterPro" id="IPR036942">
    <property type="entry name" value="Beta-barrel_TonB_sf"/>
</dbReference>
<dbReference type="EMBL" id="CP050253">
    <property type="protein sequence ID" value="QIQ21079.1"/>
    <property type="molecule type" value="Genomic_DNA"/>
</dbReference>
<keyword evidence="3 11" id="KW-1134">Transmembrane beta strand</keyword>
<dbReference type="NCBIfam" id="TIGR01779">
    <property type="entry name" value="TonB-B12"/>
    <property type="match status" value="1"/>
</dbReference>
<dbReference type="GO" id="GO:0015288">
    <property type="term" value="F:porin activity"/>
    <property type="evidence" value="ECO:0007669"/>
    <property type="project" value="UniProtKB-KW"/>
</dbReference>
<evidence type="ECO:0000259" key="15">
    <source>
        <dbReference type="Pfam" id="PF07715"/>
    </source>
</evidence>
<dbReference type="Gene3D" id="2.40.170.20">
    <property type="entry name" value="TonB-dependent receptor, beta-barrel domain"/>
    <property type="match status" value="1"/>
</dbReference>
<dbReference type="InterPro" id="IPR037066">
    <property type="entry name" value="Plug_dom_sf"/>
</dbReference>
<dbReference type="PROSITE" id="PS52016">
    <property type="entry name" value="TONB_DEPENDENT_REC_3"/>
    <property type="match status" value="1"/>
</dbReference>
<dbReference type="InterPro" id="IPR039426">
    <property type="entry name" value="TonB-dep_rcpt-like"/>
</dbReference>
<evidence type="ECO:0000256" key="4">
    <source>
        <dbReference type="ARBA" id="ARBA00022692"/>
    </source>
</evidence>
<dbReference type="GO" id="GO:0046930">
    <property type="term" value="C:pore complex"/>
    <property type="evidence" value="ECO:0007669"/>
    <property type="project" value="UniProtKB-KW"/>
</dbReference>
<dbReference type="HAMAP" id="MF_01531">
    <property type="entry name" value="BtuB"/>
    <property type="match status" value="1"/>
</dbReference>
<keyword evidence="9 11" id="KW-0472">Membrane</keyword>
<feature type="short sequence motif" description="TonB box" evidence="11">
    <location>
        <begin position="31"/>
        <end position="38"/>
    </location>
</feature>
<evidence type="ECO:0000256" key="13">
    <source>
        <dbReference type="PROSITE-ProRule" id="PRU10144"/>
    </source>
</evidence>
<dbReference type="InterPro" id="IPR012910">
    <property type="entry name" value="Plug_dom"/>
</dbReference>
<dbReference type="GO" id="GO:0015420">
    <property type="term" value="F:ABC-type vitamin B12 transporter activity"/>
    <property type="evidence" value="ECO:0007669"/>
    <property type="project" value="InterPro"/>
</dbReference>
<dbReference type="Proteomes" id="UP000501168">
    <property type="component" value="Chromosome"/>
</dbReference>
<evidence type="ECO:0000256" key="11">
    <source>
        <dbReference type="HAMAP-Rule" id="MF_01531"/>
    </source>
</evidence>
<dbReference type="PROSITE" id="PS01156">
    <property type="entry name" value="TONB_DEPENDENT_REC_2"/>
    <property type="match status" value="1"/>
</dbReference>
<protein>
    <recommendedName>
        <fullName evidence="11">Vitamin B12 transporter BtuB</fullName>
    </recommendedName>
    <alternativeName>
        <fullName evidence="11">Cobalamin receptor</fullName>
    </alternativeName>
    <alternativeName>
        <fullName evidence="11">Outer membrane cobalamin translocator</fullName>
    </alternativeName>
</protein>
<evidence type="ECO:0000256" key="7">
    <source>
        <dbReference type="ARBA" id="ARBA00023077"/>
    </source>
</evidence>
<evidence type="ECO:0000256" key="3">
    <source>
        <dbReference type="ARBA" id="ARBA00022452"/>
    </source>
</evidence>
<evidence type="ECO:0000256" key="9">
    <source>
        <dbReference type="ARBA" id="ARBA00023136"/>
    </source>
</evidence>
<dbReference type="Gene3D" id="2.170.130.10">
    <property type="entry name" value="TonB-dependent receptor, plug domain"/>
    <property type="match status" value="1"/>
</dbReference>
<feature type="domain" description="TonB-dependent receptor-like beta-barrel" evidence="14">
    <location>
        <begin position="198"/>
        <end position="584"/>
    </location>
</feature>
<organism evidence="16 17">
    <name type="scientific">Zophobihabitans entericus</name>
    <dbReference type="NCBI Taxonomy" id="1635327"/>
    <lineage>
        <taxon>Bacteria</taxon>
        <taxon>Pseudomonadati</taxon>
        <taxon>Pseudomonadota</taxon>
        <taxon>Gammaproteobacteria</taxon>
        <taxon>Orbales</taxon>
        <taxon>Orbaceae</taxon>
        <taxon>Zophobihabitans</taxon>
    </lineage>
</organism>
<dbReference type="Pfam" id="PF00593">
    <property type="entry name" value="TonB_dep_Rec_b-barrel"/>
    <property type="match status" value="1"/>
</dbReference>
<evidence type="ECO:0000256" key="10">
    <source>
        <dbReference type="ARBA" id="ARBA00023237"/>
    </source>
</evidence>
<sequence length="610" mass="68138" precursor="true">MLIIMKIRKIVTLAVLSASGFAVQAEVTADETLVITANRYEQPISTVLAPISVVTRAQIDQWQVQSVPEILKRLPGVSIGSNGGRGQLTSVFIRGTDSRHVLVLIDGIRMASAGVTGSIDFSQIPVALIQKIEYIRGPFAATYGSDAIGGVINIITESDEEKGEINVSYGSHAYQNYNLAVRHAISNSTKIAVAGGYESISGYDVHPIVGEPDKDGFRSKSFWVGINSQFSDEASGFFRGYGYANSTEYDGSAYSPENERQLYTHNFDTGIRLQKGENTTQLIVSYQRYKDYNYDKDLGKSSVTPVDITQKGIQLGNVYRLEQGAISGGVDFYQEVSEQNTTQQEYHSRTNTGLYLTGQKQISDFILEGAVRGDYNQQYGWHATWQAAVDWQFVENHSATLSYGTAFRAPSFYQLYNMAWTSENLDLDPEKSSQFELAFSGNYDLFNWRLSGYLNKIDRMIDIDPVTWGRYINLDKATIKGVELNVNFDTGFLSHNITAEYLDARYDGGQYDGRILARRPHKSLQYALDANLDALQLSLIYTYKGNRLDSNYSNDVLGGYSLVDIATSYKFDSGLIIRGKISNLFDKDYETALTYPNAGREYTMTLSYEF</sequence>
<evidence type="ECO:0000313" key="16">
    <source>
        <dbReference type="EMBL" id="QIQ21079.1"/>
    </source>
</evidence>
<comment type="subcellular location">
    <subcellularLocation>
        <location evidence="1 11 12">Cell outer membrane</location>
        <topology evidence="1 11 12">Multi-pass membrane protein</topology>
    </subcellularLocation>
</comment>
<dbReference type="Pfam" id="PF07715">
    <property type="entry name" value="Plug"/>
    <property type="match status" value="1"/>
</dbReference>
<dbReference type="PANTHER" id="PTHR30069:SF53">
    <property type="entry name" value="COLICIN I RECEPTOR-RELATED"/>
    <property type="match status" value="1"/>
</dbReference>
<keyword evidence="16" id="KW-0675">Receptor</keyword>
<evidence type="ECO:0000313" key="17">
    <source>
        <dbReference type="Proteomes" id="UP000501168"/>
    </source>
</evidence>
<evidence type="ECO:0000256" key="5">
    <source>
        <dbReference type="ARBA" id="ARBA00022729"/>
    </source>
</evidence>
<accession>A0A6G9IB82</accession>
<dbReference type="InParanoid" id="A0A6G9IB82"/>
<dbReference type="FunCoup" id="A0A6G9IB82">
    <property type="interactions" value="66"/>
</dbReference>
<dbReference type="SUPFAM" id="SSF56935">
    <property type="entry name" value="Porins"/>
    <property type="match status" value="1"/>
</dbReference>
<feature type="chain" id="PRO_5026395673" description="Vitamin B12 transporter BtuB" evidence="11">
    <location>
        <begin position="25"/>
        <end position="610"/>
    </location>
</feature>
<evidence type="ECO:0000259" key="14">
    <source>
        <dbReference type="Pfam" id="PF00593"/>
    </source>
</evidence>
<dbReference type="CDD" id="cd01347">
    <property type="entry name" value="ligand_gated_channel"/>
    <property type="match status" value="1"/>
</dbReference>
<dbReference type="InterPro" id="IPR010917">
    <property type="entry name" value="TonB_rcpt_CS"/>
</dbReference>
<keyword evidence="10 11" id="KW-0998">Cell outer membrane</keyword>
<comment type="similarity">
    <text evidence="11">Belongs to the TonB-dependent receptor family. BtuB (TC 1.B.14.3.1) subfamily.</text>
</comment>
<evidence type="ECO:0000256" key="2">
    <source>
        <dbReference type="ARBA" id="ARBA00022448"/>
    </source>
</evidence>
<keyword evidence="7 11" id="KW-0798">TonB box</keyword>
<evidence type="ECO:0000256" key="12">
    <source>
        <dbReference type="PROSITE-ProRule" id="PRU01360"/>
    </source>
</evidence>
<evidence type="ECO:0000256" key="8">
    <source>
        <dbReference type="ARBA" id="ARBA00023114"/>
    </source>
</evidence>
<evidence type="ECO:0000256" key="6">
    <source>
        <dbReference type="ARBA" id="ARBA00023065"/>
    </source>
</evidence>
<feature type="short sequence motif" description="TonB C-terminal box" evidence="11 13">
    <location>
        <begin position="593"/>
        <end position="610"/>
    </location>
</feature>
<dbReference type="AlphaFoldDB" id="A0A6G9IB82"/>
<gene>
    <name evidence="11 16" type="primary">btuB</name>
    <name evidence="16" type="ORF">IPMB12_04920</name>
</gene>
<dbReference type="InterPro" id="IPR010101">
    <property type="entry name" value="B12_transptr_BtuB"/>
</dbReference>
<reference evidence="16 17" key="1">
    <citation type="submission" date="2020-03" db="EMBL/GenBank/DDBJ databases">
        <title>Complete genome sequence of Orbus sp. IPMB12 (BCRC 80908).</title>
        <authorList>
            <person name="Lo W.-S."/>
            <person name="Chang T.-H."/>
            <person name="Kuo C.-H."/>
        </authorList>
    </citation>
    <scope>NUCLEOTIDE SEQUENCE [LARGE SCALE GENOMIC DNA]</scope>
    <source>
        <strain evidence="16 17">IPMB12</strain>
    </source>
</reference>
<evidence type="ECO:0000256" key="1">
    <source>
        <dbReference type="ARBA" id="ARBA00004571"/>
    </source>
</evidence>
<comment type="function">
    <text evidence="11">Involved in the active translocation of vitamin B12 (cyanocobalamin) across the outer membrane to the periplasmic space. It derives its energy for transport by interacting with the trans-periplasmic membrane protein TonB.</text>
</comment>
<keyword evidence="2 11" id="KW-0813">Transport</keyword>
<dbReference type="InterPro" id="IPR000531">
    <property type="entry name" value="Beta-barrel_TonB"/>
</dbReference>
<dbReference type="PANTHER" id="PTHR30069">
    <property type="entry name" value="TONB-DEPENDENT OUTER MEMBRANE RECEPTOR"/>
    <property type="match status" value="1"/>
</dbReference>
<dbReference type="GO" id="GO:0006811">
    <property type="term" value="P:monoatomic ion transport"/>
    <property type="evidence" value="ECO:0007669"/>
    <property type="project" value="UniProtKB-KW"/>
</dbReference>
<dbReference type="GO" id="GO:0009279">
    <property type="term" value="C:cell outer membrane"/>
    <property type="evidence" value="ECO:0007669"/>
    <property type="project" value="UniProtKB-SubCell"/>
</dbReference>
<keyword evidence="8 11" id="KW-0626">Porin</keyword>
<keyword evidence="5 11" id="KW-0732">Signal</keyword>
<keyword evidence="6 11" id="KW-0406">Ion transport</keyword>
<dbReference type="FunFam" id="2.170.130.10:FF:000002">
    <property type="entry name" value="Vitamin B12 transporter BtuB"/>
    <property type="match status" value="1"/>
</dbReference>
<keyword evidence="4 11" id="KW-0812">Transmembrane</keyword>
<dbReference type="KEGG" id="orb:IPMB12_04920"/>
<proteinExistence type="inferred from homology"/>
<keyword evidence="17" id="KW-1185">Reference proteome</keyword>
<feature type="signal peptide" evidence="11">
    <location>
        <begin position="1"/>
        <end position="24"/>
    </location>
</feature>
<name>A0A6G9IB82_9GAMM</name>
<feature type="domain" description="TonB-dependent receptor plug" evidence="15">
    <location>
        <begin position="45"/>
        <end position="151"/>
    </location>
</feature>